<sequence length="378" mass="40661">MRDGDFLAVLAETEHEAEAAAARLGACLGARLAWEERDTLPDEAAMAEWLHAASQKETVIIARGEAPPARGVAARFFRPPVAHASIGPSCAIARWEQGRVEVWSHTQGPYNLRTDMALALRIPEEAVTIRHVEGAGCYGHNGADDMALDAALAARAVPGRPVRVLWSRADELAWPPVSSAMLVEVEAALDEAGNIGAFRLEVTSNGHSSRPGRGKLPTLLAAAHLAEPFAVPPAINVSAERGGGAQRNAVPIDRVPALRVRMRTVTEMPLRASAMRRLGAPLNVWAIESVMDELAALAGADPLHFRLRHLDDPRAAAVLREAAAMAGWEGRTRRGGLGWAWRWRATRTWAGGARSSPRWRRKRSCAPGGSGSPPTWGR</sequence>
<name>A0ABV6ITG9_9PROT</name>
<dbReference type="Proteomes" id="UP001589789">
    <property type="component" value="Unassembled WGS sequence"/>
</dbReference>
<dbReference type="PANTHER" id="PTHR47495:SF1">
    <property type="entry name" value="BLL3820 PROTEIN"/>
    <property type="match status" value="1"/>
</dbReference>
<dbReference type="Pfam" id="PF02738">
    <property type="entry name" value="MoCoBD_1"/>
    <property type="match status" value="2"/>
</dbReference>
<dbReference type="InterPro" id="IPR037165">
    <property type="entry name" value="AldOxase/xan_DH_Mopterin-bd_sf"/>
</dbReference>
<evidence type="ECO:0000256" key="1">
    <source>
        <dbReference type="SAM" id="MobiDB-lite"/>
    </source>
</evidence>
<dbReference type="InterPro" id="IPR008274">
    <property type="entry name" value="AldOxase/xan_DH_MoCoBD1"/>
</dbReference>
<evidence type="ECO:0000313" key="4">
    <source>
        <dbReference type="Proteomes" id="UP001589789"/>
    </source>
</evidence>
<feature type="region of interest" description="Disordered" evidence="1">
    <location>
        <begin position="352"/>
        <end position="378"/>
    </location>
</feature>
<dbReference type="Gene3D" id="3.30.365.10">
    <property type="entry name" value="Aldehyde oxidase/xanthine dehydrogenase, molybdopterin binding domain"/>
    <property type="match status" value="2"/>
</dbReference>
<keyword evidence="4" id="KW-1185">Reference proteome</keyword>
<accession>A0ABV6ITG9</accession>
<dbReference type="SUPFAM" id="SSF56003">
    <property type="entry name" value="Molybdenum cofactor-binding domain"/>
    <property type="match status" value="1"/>
</dbReference>
<gene>
    <name evidence="3" type="ORF">ACFFIC_15245</name>
</gene>
<proteinExistence type="predicted"/>
<evidence type="ECO:0000259" key="2">
    <source>
        <dbReference type="Pfam" id="PF02738"/>
    </source>
</evidence>
<organism evidence="3 4">
    <name type="scientific">Muricoccus vinaceus</name>
    <dbReference type="NCBI Taxonomy" id="424704"/>
    <lineage>
        <taxon>Bacteria</taxon>
        <taxon>Pseudomonadati</taxon>
        <taxon>Pseudomonadota</taxon>
        <taxon>Alphaproteobacteria</taxon>
        <taxon>Acetobacterales</taxon>
        <taxon>Roseomonadaceae</taxon>
        <taxon>Muricoccus</taxon>
    </lineage>
</organism>
<evidence type="ECO:0000313" key="3">
    <source>
        <dbReference type="EMBL" id="MFC0386892.1"/>
    </source>
</evidence>
<feature type="domain" description="Aldehyde oxidase/xanthine dehydrogenase first molybdopterin binding" evidence="2">
    <location>
        <begin position="254"/>
        <end position="308"/>
    </location>
</feature>
<reference evidence="3 4" key="1">
    <citation type="submission" date="2024-09" db="EMBL/GenBank/DDBJ databases">
        <authorList>
            <person name="Sun Q."/>
            <person name="Mori K."/>
        </authorList>
    </citation>
    <scope>NUCLEOTIDE SEQUENCE [LARGE SCALE GENOMIC DNA]</scope>
    <source>
        <strain evidence="3 4">CCM 7468</strain>
    </source>
</reference>
<dbReference type="PANTHER" id="PTHR47495">
    <property type="entry name" value="ALDEHYDE DEHYDROGENASE"/>
    <property type="match status" value="1"/>
</dbReference>
<comment type="caution">
    <text evidence="3">The sequence shown here is derived from an EMBL/GenBank/DDBJ whole genome shotgun (WGS) entry which is preliminary data.</text>
</comment>
<protein>
    <submittedName>
        <fullName evidence="3">Molybdopterin cofactor-binding domain-containing protein</fullName>
    </submittedName>
</protein>
<dbReference type="RefSeq" id="WP_377051809.1">
    <property type="nucleotide sequence ID" value="NZ_JBHLVZ010000043.1"/>
</dbReference>
<dbReference type="EMBL" id="JBHLVZ010000043">
    <property type="protein sequence ID" value="MFC0386892.1"/>
    <property type="molecule type" value="Genomic_DNA"/>
</dbReference>
<feature type="domain" description="Aldehyde oxidase/xanthine dehydrogenase first molybdopterin binding" evidence="2">
    <location>
        <begin position="73"/>
        <end position="232"/>
    </location>
</feature>
<dbReference type="InterPro" id="IPR052516">
    <property type="entry name" value="N-heterocyclic_Hydroxylase"/>
</dbReference>